<organism evidence="2 3">
    <name type="scientific">Thalassospira xiamenensis</name>
    <dbReference type="NCBI Taxonomy" id="220697"/>
    <lineage>
        <taxon>Bacteria</taxon>
        <taxon>Pseudomonadati</taxon>
        <taxon>Pseudomonadota</taxon>
        <taxon>Alphaproteobacteria</taxon>
        <taxon>Rhodospirillales</taxon>
        <taxon>Thalassospiraceae</taxon>
        <taxon>Thalassospira</taxon>
    </lineage>
</organism>
<proteinExistence type="predicted"/>
<feature type="compositionally biased region" description="Low complexity" evidence="1">
    <location>
        <begin position="24"/>
        <end position="35"/>
    </location>
</feature>
<evidence type="ECO:0000256" key="1">
    <source>
        <dbReference type="SAM" id="MobiDB-lite"/>
    </source>
</evidence>
<reference evidence="2 3" key="1">
    <citation type="submission" date="2017-08" db="EMBL/GenBank/DDBJ databases">
        <authorList>
            <person name="de Groot N.N."/>
        </authorList>
    </citation>
    <scope>NUCLEOTIDE SEQUENCE [LARGE SCALE GENOMIC DNA]</scope>
    <source>
        <strain evidence="2 3">USBA 78</strain>
    </source>
</reference>
<gene>
    <name evidence="2" type="ORF">SAMN05428964_105395</name>
</gene>
<dbReference type="Proteomes" id="UP000219068">
    <property type="component" value="Unassembled WGS sequence"/>
</dbReference>
<dbReference type="AlphaFoldDB" id="A0A285TV31"/>
<protein>
    <submittedName>
        <fullName evidence="2">Uncharacterized protein</fullName>
    </submittedName>
</protein>
<feature type="region of interest" description="Disordered" evidence="1">
    <location>
        <begin position="20"/>
        <end position="42"/>
    </location>
</feature>
<sequence>MVSMLFRTPMFNLPAPKLSSAGVDAPAPQESPQAAPDEDDDADFSLPGFSAVDVEGFRPARVDTSVWDEVFPGDAREVRRRAGRLFLSGLSPDEAVVVAQASIIDEAWRNSSVGSEYLDFISCFPRAKNGVSRSAVMAANSVFETSTRCRDLLKLPEDKFERAAFIRRSWHAKSGHCLVCGAACSDGDPVFQGDSIHKSCQPLMAGIGPHYGKLVRAHLQSGYVPLPFLACDTEKGHPADPDDPSTWEY</sequence>
<evidence type="ECO:0000313" key="2">
    <source>
        <dbReference type="EMBL" id="SOC27382.1"/>
    </source>
</evidence>
<dbReference type="EMBL" id="OBMM01000005">
    <property type="protein sequence ID" value="SOC27382.1"/>
    <property type="molecule type" value="Genomic_DNA"/>
</dbReference>
<evidence type="ECO:0000313" key="3">
    <source>
        <dbReference type="Proteomes" id="UP000219068"/>
    </source>
</evidence>
<name>A0A285TV31_9PROT</name>
<accession>A0A285TV31</accession>